<gene>
    <name evidence="2" type="ORF">BOVATA_025070</name>
</gene>
<evidence type="ECO:0000313" key="2">
    <source>
        <dbReference type="EMBL" id="GBE61014.1"/>
    </source>
</evidence>
<dbReference type="OrthoDB" id="425925at2759"/>
<sequence length="435" mass="46773">MDNSLKKDLKKGRDDIKTHIWQKIVDAGVLDLGEDVKIDLKSLREKIEGFSKTVESDPQNNVLVKDALKALEQAMVTLDGTTGKNGSIQKAVEGLETKFKSVISDPLSNAVEKVYTAIGELGGKFNSKGTLKSVDGIFEHIKDKVGEIKGNKGTKQRNGQWIGNSGLEGIKERVKDLAQAFVKTGWSGFEHPLGGWLEGIIGNGNGTPGSKDHKPGLQAVNSWLQQYKDAIKKGGKQVSDFTDQIKNKIMQQTQILQAITEAQKHITQVQNGPNIITQNLKAIVSACNTFVDELDKQITNGKINTVTDPIAGVIKGWASGQSLQNFNQDADLKSAIKYTLVSLCVAVKTVADELNSLGIGKFGQILDAIKPTVDELHGQLQGATTSKPGTGSNQNESPAGAVDSMLSEVRNEEEIKESLEVTSSTSSPNVSAIVS</sequence>
<feature type="compositionally biased region" description="Basic and acidic residues" evidence="1">
    <location>
        <begin position="409"/>
        <end position="419"/>
    </location>
</feature>
<dbReference type="GeneID" id="39874784"/>
<proteinExistence type="predicted"/>
<evidence type="ECO:0000313" key="3">
    <source>
        <dbReference type="Proteomes" id="UP000236319"/>
    </source>
</evidence>
<dbReference type="AlphaFoldDB" id="A0A2H6KDG0"/>
<name>A0A2H6KDG0_9APIC</name>
<feature type="compositionally biased region" description="Polar residues" evidence="1">
    <location>
        <begin position="381"/>
        <end position="397"/>
    </location>
</feature>
<protein>
    <submittedName>
        <fullName evidence="2">Extracellular matrix-binding ebh, putative</fullName>
    </submittedName>
</protein>
<feature type="compositionally biased region" description="Polar residues" evidence="1">
    <location>
        <begin position="420"/>
        <end position="435"/>
    </location>
</feature>
<dbReference type="VEuPathDB" id="PiroplasmaDB:BOVATA_025070"/>
<keyword evidence="3" id="KW-1185">Reference proteome</keyword>
<evidence type="ECO:0000256" key="1">
    <source>
        <dbReference type="SAM" id="MobiDB-lite"/>
    </source>
</evidence>
<dbReference type="EMBL" id="BDSA01000002">
    <property type="protein sequence ID" value="GBE61014.1"/>
    <property type="molecule type" value="Genomic_DNA"/>
</dbReference>
<comment type="caution">
    <text evidence="2">The sequence shown here is derived from an EMBL/GenBank/DDBJ whole genome shotgun (WGS) entry which is preliminary data.</text>
</comment>
<accession>A0A2H6KDG0</accession>
<reference evidence="2 3" key="1">
    <citation type="journal article" date="2017" name="BMC Genomics">
        <title>Whole-genome assembly of Babesia ovata and comparative genomics between closely related pathogens.</title>
        <authorList>
            <person name="Yamagishi J."/>
            <person name="Asada M."/>
            <person name="Hakimi H."/>
            <person name="Tanaka T.Q."/>
            <person name="Sugimoto C."/>
            <person name="Kawazu S."/>
        </authorList>
    </citation>
    <scope>NUCLEOTIDE SEQUENCE [LARGE SCALE GENOMIC DNA]</scope>
    <source>
        <strain evidence="2 3">Miyake</strain>
    </source>
</reference>
<dbReference type="RefSeq" id="XP_028867257.1">
    <property type="nucleotide sequence ID" value="XM_029011424.1"/>
</dbReference>
<dbReference type="Proteomes" id="UP000236319">
    <property type="component" value="Unassembled WGS sequence"/>
</dbReference>
<feature type="region of interest" description="Disordered" evidence="1">
    <location>
        <begin position="378"/>
        <end position="435"/>
    </location>
</feature>
<organism evidence="2 3">
    <name type="scientific">Babesia ovata</name>
    <dbReference type="NCBI Taxonomy" id="189622"/>
    <lineage>
        <taxon>Eukaryota</taxon>
        <taxon>Sar</taxon>
        <taxon>Alveolata</taxon>
        <taxon>Apicomplexa</taxon>
        <taxon>Aconoidasida</taxon>
        <taxon>Piroplasmida</taxon>
        <taxon>Babesiidae</taxon>
        <taxon>Babesia</taxon>
    </lineage>
</organism>